<dbReference type="Pfam" id="PF00999">
    <property type="entry name" value="Na_H_Exchanger"/>
    <property type="match status" value="1"/>
</dbReference>
<reference evidence="12 13" key="1">
    <citation type="journal article" date="2020" name="Mol. Biol. Evol.">
        <title>Distinct Expression and Methylation Patterns for Genes with Different Fates following a Single Whole-Genome Duplication in Flowering Plants.</title>
        <authorList>
            <person name="Shi T."/>
            <person name="Rahmani R.S."/>
            <person name="Gugger P.F."/>
            <person name="Wang M."/>
            <person name="Li H."/>
            <person name="Zhang Y."/>
            <person name="Li Z."/>
            <person name="Wang Q."/>
            <person name="Van de Peer Y."/>
            <person name="Marchal K."/>
            <person name="Chen J."/>
        </authorList>
    </citation>
    <scope>NUCLEOTIDE SEQUENCE [LARGE SCALE GENOMIC DNA]</scope>
    <source>
        <tissue evidence="12">Leaf</tissue>
    </source>
</reference>
<dbReference type="PANTHER" id="PTHR32468">
    <property type="entry name" value="CATION/H + ANTIPORTER"/>
    <property type="match status" value="1"/>
</dbReference>
<keyword evidence="13" id="KW-1185">Reference proteome</keyword>
<keyword evidence="3" id="KW-0633">Potassium transport</keyword>
<name>A0A822XMX7_NELNU</name>
<keyword evidence="6 10" id="KW-1133">Transmembrane helix</keyword>
<dbReference type="AlphaFoldDB" id="A0A822XMX7"/>
<feature type="domain" description="Cation/H+ exchanger transmembrane" evidence="11">
    <location>
        <begin position="11"/>
        <end position="94"/>
    </location>
</feature>
<feature type="transmembrane region" description="Helical" evidence="10">
    <location>
        <begin position="43"/>
        <end position="65"/>
    </location>
</feature>
<evidence type="ECO:0000256" key="1">
    <source>
        <dbReference type="ARBA" id="ARBA00004141"/>
    </source>
</evidence>
<accession>A0A822XMX7</accession>
<dbReference type="GO" id="GO:0015297">
    <property type="term" value="F:antiporter activity"/>
    <property type="evidence" value="ECO:0007669"/>
    <property type="project" value="InterPro"/>
</dbReference>
<dbReference type="GO" id="GO:0006813">
    <property type="term" value="P:potassium ion transport"/>
    <property type="evidence" value="ECO:0007669"/>
    <property type="project" value="UniProtKB-KW"/>
</dbReference>
<keyword evidence="5" id="KW-0630">Potassium</keyword>
<dbReference type="InterPro" id="IPR038770">
    <property type="entry name" value="Na+/solute_symporter_sf"/>
</dbReference>
<dbReference type="GO" id="GO:1902600">
    <property type="term" value="P:proton transmembrane transport"/>
    <property type="evidence" value="ECO:0007669"/>
    <property type="project" value="InterPro"/>
</dbReference>
<dbReference type="Proteomes" id="UP000607653">
    <property type="component" value="Unassembled WGS sequence"/>
</dbReference>
<evidence type="ECO:0000256" key="10">
    <source>
        <dbReference type="SAM" id="Phobius"/>
    </source>
</evidence>
<comment type="subcellular location">
    <subcellularLocation>
        <location evidence="1">Membrane</location>
        <topology evidence="1">Multi-pass membrane protein</topology>
    </subcellularLocation>
</comment>
<proteinExistence type="inferred from homology"/>
<dbReference type="PANTHER" id="PTHR32468:SF0">
    <property type="entry name" value="K(+)_H(+) ANTIPORTER 1"/>
    <property type="match status" value="1"/>
</dbReference>
<evidence type="ECO:0000256" key="2">
    <source>
        <dbReference type="ARBA" id="ARBA00022448"/>
    </source>
</evidence>
<keyword evidence="7" id="KW-0406">Ion transport</keyword>
<keyword evidence="8 10" id="KW-0472">Membrane</keyword>
<comment type="similarity">
    <text evidence="9">Belongs to the monovalent cation:proton antiporter 2 (CPA2) transporter (TC 2.A.37) family. CHX (TC 2.A.37.4) subfamily.</text>
</comment>
<evidence type="ECO:0000256" key="6">
    <source>
        <dbReference type="ARBA" id="ARBA00022989"/>
    </source>
</evidence>
<dbReference type="InterPro" id="IPR006153">
    <property type="entry name" value="Cation/H_exchanger_TM"/>
</dbReference>
<gene>
    <name evidence="12" type="ORF">HUJ06_022865</name>
</gene>
<evidence type="ECO:0000256" key="8">
    <source>
        <dbReference type="ARBA" id="ARBA00023136"/>
    </source>
</evidence>
<dbReference type="EMBL" id="DUZY01000001">
    <property type="protein sequence ID" value="DAD21402.1"/>
    <property type="molecule type" value="Genomic_DNA"/>
</dbReference>
<dbReference type="InterPro" id="IPR050794">
    <property type="entry name" value="CPA2_transporter"/>
</dbReference>
<sequence>MKAKSSTANFSFSTGVTLSITAFPVLTRILAELKLLTTQVGEKAMAAATFNDIVVWVLLALAIAVTGNGTTAGKNKSSLMFIWVLVSGLTFVAFMMVQKNFVQEPMGGEVGGGGWRWRRHCQRLPEAAASGGADNCFARRRR</sequence>
<protein>
    <recommendedName>
        <fullName evidence="11">Cation/H+ exchanger transmembrane domain-containing protein</fullName>
    </recommendedName>
</protein>
<evidence type="ECO:0000259" key="11">
    <source>
        <dbReference type="Pfam" id="PF00999"/>
    </source>
</evidence>
<feature type="transmembrane region" description="Helical" evidence="10">
    <location>
        <begin position="12"/>
        <end position="31"/>
    </location>
</feature>
<keyword evidence="4 10" id="KW-0812">Transmembrane</keyword>
<evidence type="ECO:0000256" key="7">
    <source>
        <dbReference type="ARBA" id="ARBA00023065"/>
    </source>
</evidence>
<evidence type="ECO:0000256" key="5">
    <source>
        <dbReference type="ARBA" id="ARBA00022958"/>
    </source>
</evidence>
<keyword evidence="2" id="KW-0813">Transport</keyword>
<evidence type="ECO:0000256" key="4">
    <source>
        <dbReference type="ARBA" id="ARBA00022692"/>
    </source>
</evidence>
<feature type="transmembrane region" description="Helical" evidence="10">
    <location>
        <begin position="77"/>
        <end position="97"/>
    </location>
</feature>
<evidence type="ECO:0000256" key="9">
    <source>
        <dbReference type="ARBA" id="ARBA00038341"/>
    </source>
</evidence>
<evidence type="ECO:0000256" key="3">
    <source>
        <dbReference type="ARBA" id="ARBA00022538"/>
    </source>
</evidence>
<dbReference type="Gene3D" id="1.20.1530.20">
    <property type="match status" value="1"/>
</dbReference>
<comment type="caution">
    <text evidence="12">The sequence shown here is derived from an EMBL/GenBank/DDBJ whole genome shotgun (WGS) entry which is preliminary data.</text>
</comment>
<dbReference type="GO" id="GO:0016020">
    <property type="term" value="C:membrane"/>
    <property type="evidence" value="ECO:0007669"/>
    <property type="project" value="UniProtKB-SubCell"/>
</dbReference>
<organism evidence="12 13">
    <name type="scientific">Nelumbo nucifera</name>
    <name type="common">Sacred lotus</name>
    <dbReference type="NCBI Taxonomy" id="4432"/>
    <lineage>
        <taxon>Eukaryota</taxon>
        <taxon>Viridiplantae</taxon>
        <taxon>Streptophyta</taxon>
        <taxon>Embryophyta</taxon>
        <taxon>Tracheophyta</taxon>
        <taxon>Spermatophyta</taxon>
        <taxon>Magnoliopsida</taxon>
        <taxon>Proteales</taxon>
        <taxon>Nelumbonaceae</taxon>
        <taxon>Nelumbo</taxon>
    </lineage>
</organism>
<evidence type="ECO:0000313" key="12">
    <source>
        <dbReference type="EMBL" id="DAD21402.1"/>
    </source>
</evidence>
<evidence type="ECO:0000313" key="13">
    <source>
        <dbReference type="Proteomes" id="UP000607653"/>
    </source>
</evidence>